<evidence type="ECO:0000256" key="5">
    <source>
        <dbReference type="ARBA" id="ARBA00006435"/>
    </source>
</evidence>
<comment type="catalytic activity">
    <reaction evidence="1">
        <text>a CDP-1,2-diacyl-sn-glycerol + H2O = a 1,2-diacyl-sn-glycero-3-phosphate + CMP + 2 H(+)</text>
        <dbReference type="Rhea" id="RHEA:15221"/>
        <dbReference type="ChEBI" id="CHEBI:15377"/>
        <dbReference type="ChEBI" id="CHEBI:15378"/>
        <dbReference type="ChEBI" id="CHEBI:58332"/>
        <dbReference type="ChEBI" id="CHEBI:58608"/>
        <dbReference type="ChEBI" id="CHEBI:60377"/>
        <dbReference type="EC" id="3.6.1.26"/>
    </reaction>
</comment>
<keyword evidence="13" id="KW-0443">Lipid metabolism</keyword>
<evidence type="ECO:0000256" key="2">
    <source>
        <dbReference type="ARBA" id="ARBA00004162"/>
    </source>
</evidence>
<evidence type="ECO:0000256" key="4">
    <source>
        <dbReference type="ARBA" id="ARBA00005189"/>
    </source>
</evidence>
<dbReference type="InterPro" id="IPR036265">
    <property type="entry name" value="HIT-like_sf"/>
</dbReference>
<dbReference type="EC" id="3.6.1.26" evidence="6"/>
<evidence type="ECO:0000256" key="9">
    <source>
        <dbReference type="ARBA" id="ARBA00022516"/>
    </source>
</evidence>
<comment type="subcellular location">
    <subcellularLocation>
        <location evidence="2">Cell membrane</location>
        <topology evidence="2">Single-pass membrane protein</topology>
    </subcellularLocation>
</comment>
<evidence type="ECO:0000256" key="3">
    <source>
        <dbReference type="ARBA" id="ARBA00004927"/>
    </source>
</evidence>
<protein>
    <recommendedName>
        <fullName evidence="7">CDP-diacylglycerol pyrophosphatase</fullName>
        <ecNumber evidence="6">3.6.1.26</ecNumber>
    </recommendedName>
    <alternativeName>
        <fullName evidence="17">CDP-diacylglycerol phosphatidylhydrolase</fullName>
    </alternativeName>
    <alternativeName>
        <fullName evidence="18">CDP-diglyceride hydrolase</fullName>
    </alternativeName>
</protein>
<reference evidence="20 21" key="1">
    <citation type="submission" date="2023-12" db="EMBL/GenBank/DDBJ databases">
        <title>Genome sequencing and assembly of bacterial species from a model synthetic community.</title>
        <authorList>
            <person name="Hogle S.L."/>
        </authorList>
    </citation>
    <scope>NUCLEOTIDE SEQUENCE [LARGE SCALE GENOMIC DNA]</scope>
    <source>
        <strain evidence="20 21">HAMBI 2494</strain>
    </source>
</reference>
<keyword evidence="15" id="KW-0594">Phospholipid biosynthesis</keyword>
<proteinExistence type="inferred from homology"/>
<dbReference type="Proteomes" id="UP001325479">
    <property type="component" value="Chromosome"/>
</dbReference>
<keyword evidence="16" id="KW-1208">Phospholipid metabolism</keyword>
<evidence type="ECO:0000256" key="13">
    <source>
        <dbReference type="ARBA" id="ARBA00023098"/>
    </source>
</evidence>
<comment type="pathway">
    <text evidence="4">Lipid metabolism.</text>
</comment>
<feature type="chain" id="PRO_5046488440" description="CDP-diacylglycerol pyrophosphatase" evidence="19">
    <location>
        <begin position="43"/>
        <end position="269"/>
    </location>
</feature>
<dbReference type="RefSeq" id="WP_114815432.1">
    <property type="nucleotide sequence ID" value="NZ_CP139965.1"/>
</dbReference>
<keyword evidence="21" id="KW-1185">Reference proteome</keyword>
<name>A0ABZ0WQ41_9BURK</name>
<evidence type="ECO:0000256" key="14">
    <source>
        <dbReference type="ARBA" id="ARBA00023136"/>
    </source>
</evidence>
<keyword evidence="10" id="KW-0812">Transmembrane</keyword>
<keyword evidence="19" id="KW-0732">Signal</keyword>
<evidence type="ECO:0000256" key="17">
    <source>
        <dbReference type="ARBA" id="ARBA00032888"/>
    </source>
</evidence>
<evidence type="ECO:0000313" key="20">
    <source>
        <dbReference type="EMBL" id="WQD79509.1"/>
    </source>
</evidence>
<keyword evidence="12" id="KW-1133">Transmembrane helix</keyword>
<comment type="pathway">
    <text evidence="3">Phospholipid metabolism; CDP-diacylglycerol degradation; phosphatidate from CDP-diacylglycerol: step 1/1.</text>
</comment>
<evidence type="ECO:0000256" key="11">
    <source>
        <dbReference type="ARBA" id="ARBA00022801"/>
    </source>
</evidence>
<dbReference type="EMBL" id="CP139965">
    <property type="protein sequence ID" value="WQD79509.1"/>
    <property type="molecule type" value="Genomic_DNA"/>
</dbReference>
<evidence type="ECO:0000256" key="8">
    <source>
        <dbReference type="ARBA" id="ARBA00022475"/>
    </source>
</evidence>
<evidence type="ECO:0000313" key="21">
    <source>
        <dbReference type="Proteomes" id="UP001325479"/>
    </source>
</evidence>
<evidence type="ECO:0000256" key="10">
    <source>
        <dbReference type="ARBA" id="ARBA00022692"/>
    </source>
</evidence>
<accession>A0ABZ0WQ41</accession>
<evidence type="ECO:0000256" key="18">
    <source>
        <dbReference type="ARBA" id="ARBA00032892"/>
    </source>
</evidence>
<dbReference type="SUPFAM" id="SSF54197">
    <property type="entry name" value="HIT-like"/>
    <property type="match status" value="1"/>
</dbReference>
<organism evidence="20 21">
    <name type="scientific">Paraburkholderia kururiensis</name>
    <dbReference type="NCBI Taxonomy" id="984307"/>
    <lineage>
        <taxon>Bacteria</taxon>
        <taxon>Pseudomonadati</taxon>
        <taxon>Pseudomonadota</taxon>
        <taxon>Betaproteobacteria</taxon>
        <taxon>Burkholderiales</taxon>
        <taxon>Burkholderiaceae</taxon>
        <taxon>Paraburkholderia</taxon>
    </lineage>
</organism>
<feature type="signal peptide" evidence="19">
    <location>
        <begin position="1"/>
        <end position="42"/>
    </location>
</feature>
<gene>
    <name evidence="20" type="ORF">U0042_07405</name>
</gene>
<keyword evidence="14" id="KW-0472">Membrane</keyword>
<comment type="similarity">
    <text evidence="5">Belongs to the Cdh family.</text>
</comment>
<dbReference type="Pfam" id="PF02611">
    <property type="entry name" value="CDH"/>
    <property type="match status" value="1"/>
</dbReference>
<sequence length="269" mass="28782">MSRAPLARYAPRAQNSRALPIAFAALATGLAVLASTACTHLAAVDSNALWKIVGGQCVPAAQASQPPGPCTKVDLQARYALLKDINGAAQYLLIPTDRVAGIESPDILYAGSPEYWADAWNARHYVETRVKRTLAADQIGLEINSAHRRSQNQLHIHIDCMRPDVTRALATHRTDSPNTWREMTLDGNRYRVMRVTSLKDASNPFRVVARSLPEGQAMDTQTILVTGAGSGADATDGWIVLNSSLDGDDGTGTAEGLLDHACKVANTAG</sequence>
<dbReference type="InterPro" id="IPR003763">
    <property type="entry name" value="CDP-diacylglyc_Pase"/>
</dbReference>
<keyword evidence="11" id="KW-0378">Hydrolase</keyword>
<evidence type="ECO:0000256" key="15">
    <source>
        <dbReference type="ARBA" id="ARBA00023209"/>
    </source>
</evidence>
<evidence type="ECO:0000256" key="7">
    <source>
        <dbReference type="ARBA" id="ARBA00019608"/>
    </source>
</evidence>
<dbReference type="Gene3D" id="3.30.428.30">
    <property type="entry name" value="HIT family - CDH-like"/>
    <property type="match status" value="1"/>
</dbReference>
<keyword evidence="9" id="KW-0444">Lipid biosynthesis</keyword>
<dbReference type="PIRSF" id="PIRSF001273">
    <property type="entry name" value="CDH"/>
    <property type="match status" value="1"/>
</dbReference>
<keyword evidence="8" id="KW-1003">Cell membrane</keyword>
<evidence type="ECO:0000256" key="1">
    <source>
        <dbReference type="ARBA" id="ARBA00001007"/>
    </source>
</evidence>
<evidence type="ECO:0000256" key="19">
    <source>
        <dbReference type="SAM" id="SignalP"/>
    </source>
</evidence>
<evidence type="ECO:0000256" key="6">
    <source>
        <dbReference type="ARBA" id="ARBA00012375"/>
    </source>
</evidence>
<evidence type="ECO:0000256" key="16">
    <source>
        <dbReference type="ARBA" id="ARBA00023264"/>
    </source>
</evidence>
<evidence type="ECO:0000256" key="12">
    <source>
        <dbReference type="ARBA" id="ARBA00022989"/>
    </source>
</evidence>